<evidence type="ECO:0000256" key="1">
    <source>
        <dbReference type="SAM" id="MobiDB-lite"/>
    </source>
</evidence>
<dbReference type="AlphaFoldDB" id="A0A9P0M8P9"/>
<feature type="compositionally biased region" description="Polar residues" evidence="1">
    <location>
        <begin position="120"/>
        <end position="137"/>
    </location>
</feature>
<dbReference type="Proteomes" id="UP001152888">
    <property type="component" value="Unassembled WGS sequence"/>
</dbReference>
<name>A0A9P0M8P9_ACAOB</name>
<evidence type="ECO:0000313" key="2">
    <source>
        <dbReference type="EMBL" id="CAH2011285.1"/>
    </source>
</evidence>
<dbReference type="EMBL" id="CAKOFQ010008056">
    <property type="protein sequence ID" value="CAH2011285.1"/>
    <property type="molecule type" value="Genomic_DNA"/>
</dbReference>
<protein>
    <submittedName>
        <fullName evidence="2">Uncharacterized protein</fullName>
    </submittedName>
</protein>
<evidence type="ECO:0000313" key="3">
    <source>
        <dbReference type="Proteomes" id="UP001152888"/>
    </source>
</evidence>
<comment type="caution">
    <text evidence="2">The sequence shown here is derived from an EMBL/GenBank/DDBJ whole genome shotgun (WGS) entry which is preliminary data.</text>
</comment>
<proteinExistence type="predicted"/>
<keyword evidence="3" id="KW-1185">Reference proteome</keyword>
<reference evidence="2" key="1">
    <citation type="submission" date="2022-03" db="EMBL/GenBank/DDBJ databases">
        <authorList>
            <person name="Sayadi A."/>
        </authorList>
    </citation>
    <scope>NUCLEOTIDE SEQUENCE</scope>
</reference>
<feature type="region of interest" description="Disordered" evidence="1">
    <location>
        <begin position="120"/>
        <end position="143"/>
    </location>
</feature>
<gene>
    <name evidence="2" type="ORF">ACAOBT_LOCUS32088</name>
</gene>
<organism evidence="2 3">
    <name type="scientific">Acanthoscelides obtectus</name>
    <name type="common">Bean weevil</name>
    <name type="synonym">Bruchus obtectus</name>
    <dbReference type="NCBI Taxonomy" id="200917"/>
    <lineage>
        <taxon>Eukaryota</taxon>
        <taxon>Metazoa</taxon>
        <taxon>Ecdysozoa</taxon>
        <taxon>Arthropoda</taxon>
        <taxon>Hexapoda</taxon>
        <taxon>Insecta</taxon>
        <taxon>Pterygota</taxon>
        <taxon>Neoptera</taxon>
        <taxon>Endopterygota</taxon>
        <taxon>Coleoptera</taxon>
        <taxon>Polyphaga</taxon>
        <taxon>Cucujiformia</taxon>
        <taxon>Chrysomeloidea</taxon>
        <taxon>Chrysomelidae</taxon>
        <taxon>Bruchinae</taxon>
        <taxon>Bruchini</taxon>
        <taxon>Acanthoscelides</taxon>
    </lineage>
</organism>
<accession>A0A9P0M8P9</accession>
<sequence length="173" mass="18752">MKTEKTFELGIIDAPSFVMIGHCTAAADAATSLARKAVHTVRAHGDAPQGSSPGPFLDSLADVGSSDAVLPLAAATRRRRTARNDHCAVSCKLCLHSLIQERDVTVNINADNENVEEAITTHQEPNATSMPSTSGVKQNRKRVKDRRIDEAYDIMKQTVSLNTTSQKQRELKG</sequence>